<protein>
    <submittedName>
        <fullName evidence="1">Uncharacterized protein</fullName>
    </submittedName>
</protein>
<feature type="non-terminal residue" evidence="1">
    <location>
        <position position="88"/>
    </location>
</feature>
<organism evidence="1 2">
    <name type="scientific">Stylosanthes scabra</name>
    <dbReference type="NCBI Taxonomy" id="79078"/>
    <lineage>
        <taxon>Eukaryota</taxon>
        <taxon>Viridiplantae</taxon>
        <taxon>Streptophyta</taxon>
        <taxon>Embryophyta</taxon>
        <taxon>Tracheophyta</taxon>
        <taxon>Spermatophyta</taxon>
        <taxon>Magnoliopsida</taxon>
        <taxon>eudicotyledons</taxon>
        <taxon>Gunneridae</taxon>
        <taxon>Pentapetalae</taxon>
        <taxon>rosids</taxon>
        <taxon>fabids</taxon>
        <taxon>Fabales</taxon>
        <taxon>Fabaceae</taxon>
        <taxon>Papilionoideae</taxon>
        <taxon>50 kb inversion clade</taxon>
        <taxon>dalbergioids sensu lato</taxon>
        <taxon>Dalbergieae</taxon>
        <taxon>Pterocarpus clade</taxon>
        <taxon>Stylosanthes</taxon>
    </lineage>
</organism>
<keyword evidence="2" id="KW-1185">Reference proteome</keyword>
<name>A0ABU6QQE5_9FABA</name>
<evidence type="ECO:0000313" key="2">
    <source>
        <dbReference type="Proteomes" id="UP001341840"/>
    </source>
</evidence>
<reference evidence="1 2" key="1">
    <citation type="journal article" date="2023" name="Plants (Basel)">
        <title>Bridging the Gap: Combining Genomics and Transcriptomics Approaches to Understand Stylosanthes scabra, an Orphan Legume from the Brazilian Caatinga.</title>
        <authorList>
            <person name="Ferreira-Neto J.R.C."/>
            <person name="da Silva M.D."/>
            <person name="Binneck E."/>
            <person name="de Melo N.F."/>
            <person name="da Silva R.H."/>
            <person name="de Melo A.L.T.M."/>
            <person name="Pandolfi V."/>
            <person name="Bustamante F.O."/>
            <person name="Brasileiro-Vidal A.C."/>
            <person name="Benko-Iseppon A.M."/>
        </authorList>
    </citation>
    <scope>NUCLEOTIDE SEQUENCE [LARGE SCALE GENOMIC DNA]</scope>
    <source>
        <tissue evidence="1">Leaves</tissue>
    </source>
</reference>
<proteinExistence type="predicted"/>
<comment type="caution">
    <text evidence="1">The sequence shown here is derived from an EMBL/GenBank/DDBJ whole genome shotgun (WGS) entry which is preliminary data.</text>
</comment>
<accession>A0ABU6QQE5</accession>
<gene>
    <name evidence="1" type="ORF">PIB30_072934</name>
</gene>
<evidence type="ECO:0000313" key="1">
    <source>
        <dbReference type="EMBL" id="MED6113661.1"/>
    </source>
</evidence>
<dbReference type="Proteomes" id="UP001341840">
    <property type="component" value="Unassembled WGS sequence"/>
</dbReference>
<dbReference type="EMBL" id="JASCZI010000874">
    <property type="protein sequence ID" value="MED6113661.1"/>
    <property type="molecule type" value="Genomic_DNA"/>
</dbReference>
<sequence>MGFKREHCKFAAFVFHDKQDDKANHMSELLFKAGQLKISREQFHSLKSGKVIDADILTGACVVASRLSSQMLVIKQWFLPWSFAKDVL</sequence>